<dbReference type="STRING" id="104663.SAMN04488121_101249"/>
<sequence>MELLFAYFESKSRLILSDAEKELISAKFRSKHVRKRQYLLQEGDVCKYFSFIDHGAARTYSVDEKGNEHILHFGIEGWWMGDHESFTHDIPSRLNIDTFEDTHFLTITKDSLQELIEKIPAVAITIKTIYNQRAISAEKRIHAAISLTPEERFQELRATYPDFLQRFPLGQIASYLGISIKTLGRIRSGGK</sequence>
<dbReference type="Pfam" id="PF00027">
    <property type="entry name" value="cNMP_binding"/>
    <property type="match status" value="1"/>
</dbReference>
<organism evidence="2 3">
    <name type="scientific">Chitinophaga filiformis</name>
    <name type="common">Myxococcus filiformis</name>
    <name type="synonym">Flexibacter filiformis</name>
    <dbReference type="NCBI Taxonomy" id="104663"/>
    <lineage>
        <taxon>Bacteria</taxon>
        <taxon>Pseudomonadati</taxon>
        <taxon>Bacteroidota</taxon>
        <taxon>Chitinophagia</taxon>
        <taxon>Chitinophagales</taxon>
        <taxon>Chitinophagaceae</taxon>
        <taxon>Chitinophaga</taxon>
    </lineage>
</organism>
<dbReference type="SMART" id="SM00100">
    <property type="entry name" value="cNMP"/>
    <property type="match status" value="1"/>
</dbReference>
<reference evidence="2 3" key="1">
    <citation type="submission" date="2016-10" db="EMBL/GenBank/DDBJ databases">
        <authorList>
            <person name="de Groot N.N."/>
        </authorList>
    </citation>
    <scope>NUCLEOTIDE SEQUENCE [LARGE SCALE GENOMIC DNA]</scope>
    <source>
        <strain evidence="2 3">DSM 527</strain>
    </source>
</reference>
<keyword evidence="2" id="KW-0418">Kinase</keyword>
<dbReference type="SUPFAM" id="SSF51206">
    <property type="entry name" value="cAMP-binding domain-like"/>
    <property type="match status" value="1"/>
</dbReference>
<dbReference type="AlphaFoldDB" id="A0A1G7H0I9"/>
<evidence type="ECO:0000313" key="3">
    <source>
        <dbReference type="Proteomes" id="UP000199045"/>
    </source>
</evidence>
<dbReference type="Proteomes" id="UP000199045">
    <property type="component" value="Unassembled WGS sequence"/>
</dbReference>
<proteinExistence type="predicted"/>
<dbReference type="InterPro" id="IPR018490">
    <property type="entry name" value="cNMP-bd_dom_sf"/>
</dbReference>
<name>A0A1G7H0I9_CHIFI</name>
<keyword evidence="2" id="KW-0808">Transferase</keyword>
<evidence type="ECO:0000259" key="1">
    <source>
        <dbReference type="PROSITE" id="PS50042"/>
    </source>
</evidence>
<protein>
    <submittedName>
        <fullName evidence="2">cAMP-binding domain of CRP or a regulatory subunit of cAMP-dependent protein kinases</fullName>
    </submittedName>
</protein>
<accession>A0A1G7H0I9</accession>
<feature type="domain" description="Cyclic nucleotide-binding" evidence="1">
    <location>
        <begin position="4"/>
        <end position="116"/>
    </location>
</feature>
<dbReference type="RefSeq" id="WP_089828414.1">
    <property type="nucleotide sequence ID" value="NZ_FNBN01000001.1"/>
</dbReference>
<dbReference type="EMBL" id="FNBN01000001">
    <property type="protein sequence ID" value="SDE93927.1"/>
    <property type="molecule type" value="Genomic_DNA"/>
</dbReference>
<dbReference type="OrthoDB" id="9152304at2"/>
<dbReference type="GO" id="GO:0016301">
    <property type="term" value="F:kinase activity"/>
    <property type="evidence" value="ECO:0007669"/>
    <property type="project" value="UniProtKB-KW"/>
</dbReference>
<dbReference type="InterPro" id="IPR000595">
    <property type="entry name" value="cNMP-bd_dom"/>
</dbReference>
<dbReference type="PROSITE" id="PS50042">
    <property type="entry name" value="CNMP_BINDING_3"/>
    <property type="match status" value="1"/>
</dbReference>
<dbReference type="InterPro" id="IPR014710">
    <property type="entry name" value="RmlC-like_jellyroll"/>
</dbReference>
<dbReference type="Gene3D" id="2.60.120.10">
    <property type="entry name" value="Jelly Rolls"/>
    <property type="match status" value="1"/>
</dbReference>
<gene>
    <name evidence="2" type="ORF">SAMN04488121_101249</name>
</gene>
<evidence type="ECO:0000313" key="2">
    <source>
        <dbReference type="EMBL" id="SDE93927.1"/>
    </source>
</evidence>